<reference evidence="1" key="1">
    <citation type="journal article" date="2020" name="Stud. Mycol.">
        <title>101 Dothideomycetes genomes: a test case for predicting lifestyles and emergence of pathogens.</title>
        <authorList>
            <person name="Haridas S."/>
            <person name="Albert R."/>
            <person name="Binder M."/>
            <person name="Bloem J."/>
            <person name="Labutti K."/>
            <person name="Salamov A."/>
            <person name="Andreopoulos B."/>
            <person name="Baker S."/>
            <person name="Barry K."/>
            <person name="Bills G."/>
            <person name="Bluhm B."/>
            <person name="Cannon C."/>
            <person name="Castanera R."/>
            <person name="Culley D."/>
            <person name="Daum C."/>
            <person name="Ezra D."/>
            <person name="Gonzalez J."/>
            <person name="Henrissat B."/>
            <person name="Kuo A."/>
            <person name="Liang C."/>
            <person name="Lipzen A."/>
            <person name="Lutzoni F."/>
            <person name="Magnuson J."/>
            <person name="Mondo S."/>
            <person name="Nolan M."/>
            <person name="Ohm R."/>
            <person name="Pangilinan J."/>
            <person name="Park H.-J."/>
            <person name="Ramirez L."/>
            <person name="Alfaro M."/>
            <person name="Sun H."/>
            <person name="Tritt A."/>
            <person name="Yoshinaga Y."/>
            <person name="Zwiers L.-H."/>
            <person name="Turgeon B."/>
            <person name="Goodwin S."/>
            <person name="Spatafora J."/>
            <person name="Crous P."/>
            <person name="Grigoriev I."/>
        </authorList>
    </citation>
    <scope>NUCLEOTIDE SEQUENCE</scope>
    <source>
        <strain evidence="1">CBS 183.55</strain>
    </source>
</reference>
<organism evidence="1 2">
    <name type="scientific">Didymella exigua CBS 183.55</name>
    <dbReference type="NCBI Taxonomy" id="1150837"/>
    <lineage>
        <taxon>Eukaryota</taxon>
        <taxon>Fungi</taxon>
        <taxon>Dikarya</taxon>
        <taxon>Ascomycota</taxon>
        <taxon>Pezizomycotina</taxon>
        <taxon>Dothideomycetes</taxon>
        <taxon>Pleosporomycetidae</taxon>
        <taxon>Pleosporales</taxon>
        <taxon>Pleosporineae</taxon>
        <taxon>Didymellaceae</taxon>
        <taxon>Didymella</taxon>
    </lineage>
</organism>
<dbReference type="GeneID" id="54355370"/>
<dbReference type="RefSeq" id="XP_033453874.1">
    <property type="nucleotide sequence ID" value="XM_033597703.1"/>
</dbReference>
<dbReference type="OrthoDB" id="3798031at2759"/>
<proteinExistence type="predicted"/>
<dbReference type="Proteomes" id="UP000800082">
    <property type="component" value="Unassembled WGS sequence"/>
</dbReference>
<accession>A0A6A5S558</accession>
<sequence>MSVVEGVHQKKLEEKDDEIGELQTQLRMKEREFSQTGRASKDVMNVRVAALASELAHKDRKIREIEAGSMTKDNTIQQFEAAKNEMQLKLRGVVKAAETNRKACAEERKAMSDNSYQAHLNHKYSLQAQADAIVRLTSDNRRLELEKTVLSMTASQHQQRGFSSLRDTVLHTVQQHDSGKVGGVDSDNKLDFVEMFLGGRRQRHNITCRHGRGVQLAAGSLVHLKIPRSRSFQHLETWTSRLAKGW</sequence>
<protein>
    <submittedName>
        <fullName evidence="1">Uncharacterized protein</fullName>
    </submittedName>
</protein>
<dbReference type="AlphaFoldDB" id="A0A6A5S558"/>
<evidence type="ECO:0000313" key="2">
    <source>
        <dbReference type="Proteomes" id="UP000800082"/>
    </source>
</evidence>
<keyword evidence="2" id="KW-1185">Reference proteome</keyword>
<evidence type="ECO:0000313" key="1">
    <source>
        <dbReference type="EMBL" id="KAF1933626.1"/>
    </source>
</evidence>
<name>A0A6A5S558_9PLEO</name>
<gene>
    <name evidence="1" type="ORF">M421DRAFT_88796</name>
</gene>
<dbReference type="EMBL" id="ML978957">
    <property type="protein sequence ID" value="KAF1933626.1"/>
    <property type="molecule type" value="Genomic_DNA"/>
</dbReference>